<evidence type="ECO:0000256" key="1">
    <source>
        <dbReference type="ARBA" id="ARBA00010216"/>
    </source>
</evidence>
<accession>A0A9P6R073</accession>
<feature type="compositionally biased region" description="Polar residues" evidence="2">
    <location>
        <begin position="845"/>
        <end position="858"/>
    </location>
</feature>
<reference evidence="3" key="1">
    <citation type="journal article" date="2020" name="Fungal Divers.">
        <title>Resolving the Mortierellaceae phylogeny through synthesis of multi-gene phylogenetics and phylogenomics.</title>
        <authorList>
            <person name="Vandepol N."/>
            <person name="Liber J."/>
            <person name="Desiro A."/>
            <person name="Na H."/>
            <person name="Kennedy M."/>
            <person name="Barry K."/>
            <person name="Grigoriev I.V."/>
            <person name="Miller A.N."/>
            <person name="O'Donnell K."/>
            <person name="Stajich J.E."/>
            <person name="Bonito G."/>
        </authorList>
    </citation>
    <scope>NUCLEOTIDE SEQUENCE</scope>
    <source>
        <strain evidence="3">NVP60</strain>
    </source>
</reference>
<evidence type="ECO:0000313" key="4">
    <source>
        <dbReference type="Proteomes" id="UP000823405"/>
    </source>
</evidence>
<dbReference type="Proteomes" id="UP000823405">
    <property type="component" value="Unassembled WGS sequence"/>
</dbReference>
<comment type="similarity">
    <text evidence="1">Belongs to the EFR3 family.</text>
</comment>
<evidence type="ECO:0000313" key="3">
    <source>
        <dbReference type="EMBL" id="KAG0308022.1"/>
    </source>
</evidence>
<dbReference type="PANTHER" id="PTHR47766:SF1">
    <property type="entry name" value="PROTEIN EFR3"/>
    <property type="match status" value="1"/>
</dbReference>
<dbReference type="Pfam" id="PF21072">
    <property type="entry name" value="EFR3"/>
    <property type="match status" value="1"/>
</dbReference>
<sequence length="980" mass="106312">MTSASSVAPPAPRPPSTRSRAASISASSLHGANGTMSSSSSPVPPVPVAHANATHSSLIPTRYIKHASLINNCYPTRPDEKGPKSSELSYLVYYATAKPAKLSKVGNFIERRVVRDYRKKRLSDVHCSLEIIKSLLLSSKAHLNIFSKNIVVILDTLLVDISDFDIVRHCQIVFSTFCSAHDGSTLGVDHEFKALYDRVVARFSFITTLQGDNTNRYRMEGLKAMKGVVSSTALYACDPRSQLSLVLPPILDTLIDTKDGLQVPLEESKEFVAASPRPSSSIQGTLHPETEVTEEDVTAEALKCLSALFKTPNGGNLKLVLRPTFEYLDEHSIWWPASFGVGIIKAILNALLAQCRYMVVNEILSLKESVDETTPDETLRLQKKATLVSTLEAVLVSPLKLIGMPVLEVLNSLLTGLVKSLSRSSNLSKEGESSQQLVLETLIQDGLVRSVGGLATHIYYANQVPHIIAHIVGKLSFKIGVTPQPETIDGVPTVEYRKALLRCLTSVIKMSKDQGRREAGFPATDIPTDLLTPCLGLLLDENVGVRAAYAQALITFLATDDDSHGQGSGLGSPVAAISGDLYFRAATHQTLHTYARLPTATPTDMAAIYGILRALFTHFQDDEFMRVVPVLFSLQDWCLQEPSEGSPVEPHLVERKRALATVMVIYFQKAVGSYRMTEPLEYLDNIQKSRESESQWIPIYYENQESLTRTTGHQWETPAEPLSPIVTHPLARDHLVTLLTTVSDRFRAGADRFSLAYTPESQSNMATLQSANQEFGSGLFPPPLLNGSRGLPSHRVDRSIDSRIRVSRLMEDWALPKITPLSSSSSVDMRDSVVVVDDASKTPKDSAQATRDGSFVNGSSYNRSESALSHRAIGVDNLKAALAATPVASTDALNETGAIVTVTNGDGRVSTPALQSFYALSTHAPVSRTKLSLGLGGAAGSSVSVASNLAASRPDLADLLNTIQVAVPTTQQHSLVIPPY</sequence>
<dbReference type="SUPFAM" id="SSF48371">
    <property type="entry name" value="ARM repeat"/>
    <property type="match status" value="1"/>
</dbReference>
<keyword evidence="4" id="KW-1185">Reference proteome</keyword>
<organism evidence="3 4">
    <name type="scientific">Linnemannia gamsii</name>
    <dbReference type="NCBI Taxonomy" id="64522"/>
    <lineage>
        <taxon>Eukaryota</taxon>
        <taxon>Fungi</taxon>
        <taxon>Fungi incertae sedis</taxon>
        <taxon>Mucoromycota</taxon>
        <taxon>Mortierellomycotina</taxon>
        <taxon>Mortierellomycetes</taxon>
        <taxon>Mortierellales</taxon>
        <taxon>Mortierellaceae</taxon>
        <taxon>Linnemannia</taxon>
    </lineage>
</organism>
<comment type="caution">
    <text evidence="3">The sequence shown here is derived from an EMBL/GenBank/DDBJ whole genome shotgun (WGS) entry which is preliminary data.</text>
</comment>
<dbReference type="InterPro" id="IPR039786">
    <property type="entry name" value="EFR3"/>
</dbReference>
<dbReference type="InterPro" id="IPR049150">
    <property type="entry name" value="EFR3_HEAT-like_rpt"/>
</dbReference>
<evidence type="ECO:0000256" key="2">
    <source>
        <dbReference type="SAM" id="MobiDB-lite"/>
    </source>
</evidence>
<feature type="region of interest" description="Disordered" evidence="2">
    <location>
        <begin position="1"/>
        <end position="49"/>
    </location>
</feature>
<dbReference type="GO" id="GO:0072659">
    <property type="term" value="P:protein localization to plasma membrane"/>
    <property type="evidence" value="ECO:0007669"/>
    <property type="project" value="InterPro"/>
</dbReference>
<dbReference type="OrthoDB" id="19232at2759"/>
<dbReference type="AlphaFoldDB" id="A0A9P6R073"/>
<dbReference type="InterPro" id="IPR016024">
    <property type="entry name" value="ARM-type_fold"/>
</dbReference>
<dbReference type="EMBL" id="JAAAIN010001025">
    <property type="protein sequence ID" value="KAG0308022.1"/>
    <property type="molecule type" value="Genomic_DNA"/>
</dbReference>
<name>A0A9P6R073_9FUNG</name>
<protein>
    <submittedName>
        <fullName evidence="3">Plasma membrane localization protein</fullName>
    </submittedName>
</protein>
<proteinExistence type="inferred from homology"/>
<feature type="region of interest" description="Disordered" evidence="2">
    <location>
        <begin position="838"/>
        <end position="858"/>
    </location>
</feature>
<dbReference type="PANTHER" id="PTHR47766">
    <property type="entry name" value="PROTEIN EFR3"/>
    <property type="match status" value="1"/>
</dbReference>
<gene>
    <name evidence="3" type="primary">EFR3</name>
    <name evidence="3" type="ORF">BGZ97_000190</name>
</gene>
<feature type="compositionally biased region" description="Low complexity" evidence="2">
    <location>
        <begin position="16"/>
        <end position="28"/>
    </location>
</feature>